<gene>
    <name evidence="1" type="ORF">GCM10022214_17910</name>
</gene>
<dbReference type="PANTHER" id="PTHR23248:SF9">
    <property type="entry name" value="PHOSPHOLIPID SCRAMBLASE"/>
    <property type="match status" value="1"/>
</dbReference>
<evidence type="ECO:0000313" key="1">
    <source>
        <dbReference type="EMBL" id="GAA4064493.1"/>
    </source>
</evidence>
<sequence length="206" mass="22996">MTDAFGTMRHVYGLFGASILRVEQPRRLPAAKSQYRIFDGPGTLVAEAEEENVSIRRQASRVLWGGSEASARTVRVSDPQGVPLMVIDKPVHSQNATVYDPDGAFVGVFQQEDHTFRYGLHDVAGRRVGELKGNRLGRRFAVLDAHGAHVAQVDKKWAGVGKEVLTTADRYTVEIYRSLPYPLRHLVVAAALAMDMIHYEEKDYFN</sequence>
<dbReference type="SUPFAM" id="SSF54518">
    <property type="entry name" value="Tubby C-terminal domain-like"/>
    <property type="match status" value="1"/>
</dbReference>
<dbReference type="InterPro" id="IPR025659">
    <property type="entry name" value="Tubby-like_C"/>
</dbReference>
<name>A0ABP7VCL6_9ACTN</name>
<comment type="caution">
    <text evidence="1">The sequence shown here is derived from an EMBL/GenBank/DDBJ whole genome shotgun (WGS) entry which is preliminary data.</text>
</comment>
<accession>A0ABP7VCL6</accession>
<dbReference type="InterPro" id="IPR005552">
    <property type="entry name" value="Scramblase"/>
</dbReference>
<protein>
    <submittedName>
        <fullName evidence="1">Phospholipid scramblase-related protein</fullName>
    </submittedName>
</protein>
<dbReference type="PANTHER" id="PTHR23248">
    <property type="entry name" value="PHOSPHOLIPID SCRAMBLASE-RELATED"/>
    <property type="match status" value="1"/>
</dbReference>
<dbReference type="Gene3D" id="2.40.160.200">
    <property type="entry name" value="LURP1-related"/>
    <property type="match status" value="1"/>
</dbReference>
<reference evidence="2" key="1">
    <citation type="journal article" date="2019" name="Int. J. Syst. Evol. Microbiol.">
        <title>The Global Catalogue of Microorganisms (GCM) 10K type strain sequencing project: providing services to taxonomists for standard genome sequencing and annotation.</title>
        <authorList>
            <consortium name="The Broad Institute Genomics Platform"/>
            <consortium name="The Broad Institute Genome Sequencing Center for Infectious Disease"/>
            <person name="Wu L."/>
            <person name="Ma J."/>
        </authorList>
    </citation>
    <scope>NUCLEOTIDE SEQUENCE [LARGE SCALE GENOMIC DNA]</scope>
    <source>
        <strain evidence="2">JCM 16702</strain>
    </source>
</reference>
<keyword evidence="2" id="KW-1185">Reference proteome</keyword>
<dbReference type="RefSeq" id="WP_344943566.1">
    <property type="nucleotide sequence ID" value="NZ_BAAAZG010000007.1"/>
</dbReference>
<proteinExistence type="predicted"/>
<dbReference type="Proteomes" id="UP001500683">
    <property type="component" value="Unassembled WGS sequence"/>
</dbReference>
<dbReference type="InterPro" id="IPR038595">
    <property type="entry name" value="LOR_sf"/>
</dbReference>
<dbReference type="Pfam" id="PF03803">
    <property type="entry name" value="Scramblase"/>
    <property type="match status" value="1"/>
</dbReference>
<organism evidence="1 2">
    <name type="scientific">Actinomadura miaoliensis</name>
    <dbReference type="NCBI Taxonomy" id="430685"/>
    <lineage>
        <taxon>Bacteria</taxon>
        <taxon>Bacillati</taxon>
        <taxon>Actinomycetota</taxon>
        <taxon>Actinomycetes</taxon>
        <taxon>Streptosporangiales</taxon>
        <taxon>Thermomonosporaceae</taxon>
        <taxon>Actinomadura</taxon>
    </lineage>
</organism>
<dbReference type="EMBL" id="BAAAZG010000007">
    <property type="protein sequence ID" value="GAA4064493.1"/>
    <property type="molecule type" value="Genomic_DNA"/>
</dbReference>
<evidence type="ECO:0000313" key="2">
    <source>
        <dbReference type="Proteomes" id="UP001500683"/>
    </source>
</evidence>